<evidence type="ECO:0008006" key="4">
    <source>
        <dbReference type="Google" id="ProtNLM"/>
    </source>
</evidence>
<gene>
    <name evidence="2" type="ORF">CYY_004916</name>
</gene>
<dbReference type="InterPro" id="IPR051251">
    <property type="entry name" value="STK_FNIP-Repeat"/>
</dbReference>
<dbReference type="SUPFAM" id="SSF52058">
    <property type="entry name" value="L domain-like"/>
    <property type="match status" value="1"/>
</dbReference>
<protein>
    <recommendedName>
        <fullName evidence="4">FNIP repeat-containing protein</fullName>
    </recommendedName>
</protein>
<evidence type="ECO:0000256" key="1">
    <source>
        <dbReference type="ARBA" id="ARBA00022737"/>
    </source>
</evidence>
<reference evidence="2" key="1">
    <citation type="submission" date="2020-01" db="EMBL/GenBank/DDBJ databases">
        <title>Development of genomics and gene disruption for Polysphondylium violaceum indicates a role for the polyketide synthase stlB in stalk morphogenesis.</title>
        <authorList>
            <person name="Narita B."/>
            <person name="Kawabe Y."/>
            <person name="Kin K."/>
            <person name="Saito T."/>
            <person name="Gibbs R."/>
            <person name="Kuspa A."/>
            <person name="Muzny D."/>
            <person name="Queller D."/>
            <person name="Richards S."/>
            <person name="Strassman J."/>
            <person name="Sucgang R."/>
            <person name="Worley K."/>
            <person name="Schaap P."/>
        </authorList>
    </citation>
    <scope>NUCLEOTIDE SEQUENCE</scope>
    <source>
        <strain evidence="2">QSvi11</strain>
    </source>
</reference>
<organism evidence="2 3">
    <name type="scientific">Polysphondylium violaceum</name>
    <dbReference type="NCBI Taxonomy" id="133409"/>
    <lineage>
        <taxon>Eukaryota</taxon>
        <taxon>Amoebozoa</taxon>
        <taxon>Evosea</taxon>
        <taxon>Eumycetozoa</taxon>
        <taxon>Dictyostelia</taxon>
        <taxon>Dictyosteliales</taxon>
        <taxon>Dictyosteliaceae</taxon>
        <taxon>Polysphondylium</taxon>
    </lineage>
</organism>
<dbReference type="OrthoDB" id="29321at2759"/>
<evidence type="ECO:0000313" key="2">
    <source>
        <dbReference type="EMBL" id="KAF2073782.1"/>
    </source>
</evidence>
<dbReference type="Proteomes" id="UP000695562">
    <property type="component" value="Unassembled WGS sequence"/>
</dbReference>
<dbReference type="AlphaFoldDB" id="A0A8J4PVR1"/>
<dbReference type="PANTHER" id="PTHR32134">
    <property type="entry name" value="FNIP REPEAT-CONTAINING PROTEIN"/>
    <property type="match status" value="1"/>
</dbReference>
<keyword evidence="3" id="KW-1185">Reference proteome</keyword>
<dbReference type="EMBL" id="AJWJ01000183">
    <property type="protein sequence ID" value="KAF2073782.1"/>
    <property type="molecule type" value="Genomic_DNA"/>
</dbReference>
<dbReference type="InterPro" id="IPR008615">
    <property type="entry name" value="FNIP"/>
</dbReference>
<dbReference type="PANTHER" id="PTHR32134:SF92">
    <property type="entry name" value="FNIP REPEAT-CONTAINING PROTEIN"/>
    <property type="match status" value="1"/>
</dbReference>
<accession>A0A8J4PVR1</accession>
<proteinExistence type="predicted"/>
<dbReference type="Pfam" id="PF05725">
    <property type="entry name" value="FNIP"/>
    <property type="match status" value="3"/>
</dbReference>
<name>A0A8J4PVR1_9MYCE</name>
<comment type="caution">
    <text evidence="2">The sequence shown here is derived from an EMBL/GenBank/DDBJ whole genome shotgun (WGS) entry which is preliminary data.</text>
</comment>
<evidence type="ECO:0000313" key="3">
    <source>
        <dbReference type="Proteomes" id="UP000695562"/>
    </source>
</evidence>
<sequence length="571" mass="65801">MDQLFKLVWRNSYLRNCIHIQLSLIKTIMIRYLYQLENKYQYLKTLDRRSNRILYDIKSDVEHHLFINSPYRHLVTHLIVAYHLLDYYRFNKDIVIYGVSIQYNPPSFDFEDIPKTVKYIRAKDESFLCHFSKIASLTFLDITYRKFIKPITIPQLRYLRLRSSERITLTKGIFPQSLTYLKVVGPTTCCLKDMIFPSNLKYLDLGYQFNGVLSEQALPNGLRYLDLGDNREHVKINSIPKSVVSLRMGTWFKQNIEPDLLPSNLTYLNLGNSFKQRISQGVLTQSLKTLVVGFGCRSLTFNDHIPSSVTTYIANNYKENDEPIFIPPNSENIRLYIDSQKSYTLPPIPNCKSLLINTEALQLLNEPKSLFTNCLTTLSFGFNRVLVPGDIPQSVTNLSINAQGILPNTIPSSVKTLELALKSDWTPINIIPDSVTKLIIGEIIQLEQLEIPTSVTKLVVKNTQTNLQKINVPSSVTSLSSPKPFKNYSLPNIRIIKSQSYNQRELFHQLGIKEDSFKHTPQFPKTLAMIKSISIGSYDLYYFESLTQLDNILVYKETYKSKDKDTLPVMI</sequence>
<keyword evidence="1" id="KW-0677">Repeat</keyword>